<evidence type="ECO:0000313" key="4">
    <source>
        <dbReference type="WBParaSite" id="scf7180000424553.g13431"/>
    </source>
</evidence>
<dbReference type="AlphaFoldDB" id="A0A915PFL0"/>
<reference evidence="4" key="1">
    <citation type="submission" date="2022-11" db="UniProtKB">
        <authorList>
            <consortium name="WormBaseParasite"/>
        </authorList>
    </citation>
    <scope>IDENTIFICATION</scope>
</reference>
<feature type="transmembrane region" description="Helical" evidence="2">
    <location>
        <begin position="229"/>
        <end position="252"/>
    </location>
</feature>
<feature type="region of interest" description="Disordered" evidence="1">
    <location>
        <begin position="24"/>
        <end position="51"/>
    </location>
</feature>
<keyword evidence="2" id="KW-1133">Transmembrane helix</keyword>
<sequence length="341" mass="38254">MFDFLRPIQDPTLRIMIPEEILDRHQHHSHHGSASNSRNGNSGQCSSCFDESEEDDYGDNVGGGGGMALTPPQIRRKFKAYTDITFFEKKIKFFKNKMYIKLNIVPLKFTPSTVMQRSGFQHTEYVQILTHLCKAEIFISAIYGIHGLYCPGFEQESAYQGTCHINVLSSLVGLFTGGMGLGAVHRFRWRCIISSVANLLSVITTGVWLDHLSKLKSRTGLANGLSGLMLLGNVLVGVCFILTSVIICHYWASNSTRYQPVGRIAKRTLPRTHQGKRRSTKTTTSLSTIGGSKNYPYTQNDGFYQNNSEFENKNDTHGQSCSSIREERIKNNELNNNINIV</sequence>
<feature type="compositionally biased region" description="Low complexity" evidence="1">
    <location>
        <begin position="32"/>
        <end position="44"/>
    </location>
</feature>
<proteinExistence type="predicted"/>
<feature type="compositionally biased region" description="Low complexity" evidence="1">
    <location>
        <begin position="281"/>
        <end position="293"/>
    </location>
</feature>
<feature type="region of interest" description="Disordered" evidence="1">
    <location>
        <begin position="269"/>
        <end position="299"/>
    </location>
</feature>
<dbReference type="WBParaSite" id="scf7180000424553.g13431">
    <property type="protein sequence ID" value="scf7180000424553.g13431"/>
    <property type="gene ID" value="scf7180000424553.g13431"/>
</dbReference>
<feature type="transmembrane region" description="Helical" evidence="2">
    <location>
        <begin position="165"/>
        <end position="184"/>
    </location>
</feature>
<feature type="compositionally biased region" description="Basic residues" evidence="1">
    <location>
        <begin position="269"/>
        <end position="280"/>
    </location>
</feature>
<organism evidence="3 4">
    <name type="scientific">Meloidogyne floridensis</name>
    <dbReference type="NCBI Taxonomy" id="298350"/>
    <lineage>
        <taxon>Eukaryota</taxon>
        <taxon>Metazoa</taxon>
        <taxon>Ecdysozoa</taxon>
        <taxon>Nematoda</taxon>
        <taxon>Chromadorea</taxon>
        <taxon>Rhabditida</taxon>
        <taxon>Tylenchina</taxon>
        <taxon>Tylenchomorpha</taxon>
        <taxon>Tylenchoidea</taxon>
        <taxon>Meloidogynidae</taxon>
        <taxon>Meloidogyninae</taxon>
        <taxon>Meloidogyne</taxon>
    </lineage>
</organism>
<dbReference type="Proteomes" id="UP000887560">
    <property type="component" value="Unplaced"/>
</dbReference>
<keyword evidence="2" id="KW-0472">Membrane</keyword>
<keyword evidence="3" id="KW-1185">Reference proteome</keyword>
<evidence type="ECO:0000313" key="3">
    <source>
        <dbReference type="Proteomes" id="UP000887560"/>
    </source>
</evidence>
<evidence type="ECO:0000256" key="1">
    <source>
        <dbReference type="SAM" id="MobiDB-lite"/>
    </source>
</evidence>
<name>A0A915PFL0_9BILA</name>
<evidence type="ECO:0000256" key="2">
    <source>
        <dbReference type="SAM" id="Phobius"/>
    </source>
</evidence>
<protein>
    <submittedName>
        <fullName evidence="4">Uncharacterized protein</fullName>
    </submittedName>
</protein>
<keyword evidence="2" id="KW-0812">Transmembrane</keyword>
<feature type="transmembrane region" description="Helical" evidence="2">
    <location>
        <begin position="191"/>
        <end position="209"/>
    </location>
</feature>
<accession>A0A915PFL0</accession>